<dbReference type="Gene3D" id="2.60.40.2620">
    <property type="entry name" value="Fimbrillin-like"/>
    <property type="match status" value="1"/>
</dbReference>
<sequence>MGDNTVRFAAYQDGMTKVTGTNFDAGDEIAVFAPLAGETIDGQYDTLVAGKAVDCRYVADNFNNFTAKTDGDKIRYSTASTLLDFYAVYPAQGPAPKYAVTDRNTFKIDLGDISDQRVKGAVIPYIYSNNATSRKASDGVVMLRFKNIFSKIAVDVAYDPVMMGDTLSKVEFYADGGLFRECVIDLKNVDYASLATNGGRNTLATLQSPYRFASPLKENTYTEGYIIPGTAINPVIRLTFGGTVPKVYTCRIPTTDSKVVYQAGMAYTYQVSIEDAVEVGIGGTIEEWVAAGDVPTIEAH</sequence>
<reference evidence="1" key="1">
    <citation type="journal article" date="2021" name="PeerJ">
        <title>Extensive microbial diversity within the chicken gut microbiome revealed by metagenomics and culture.</title>
        <authorList>
            <person name="Gilroy R."/>
            <person name="Ravi A."/>
            <person name="Getino M."/>
            <person name="Pursley I."/>
            <person name="Horton D.L."/>
            <person name="Alikhan N.F."/>
            <person name="Baker D."/>
            <person name="Gharbi K."/>
            <person name="Hall N."/>
            <person name="Watson M."/>
            <person name="Adriaenssens E.M."/>
            <person name="Foster-Nyarko E."/>
            <person name="Jarju S."/>
            <person name="Secka A."/>
            <person name="Antonio M."/>
            <person name="Oren A."/>
            <person name="Chaudhuri R.R."/>
            <person name="La Ragione R."/>
            <person name="Hildebrand F."/>
            <person name="Pallen M.J."/>
        </authorList>
    </citation>
    <scope>NUCLEOTIDE SEQUENCE</scope>
    <source>
        <strain evidence="1">ChiBcec15-1070</strain>
    </source>
</reference>
<dbReference type="Pfam" id="PF13149">
    <property type="entry name" value="Mfa_like_1"/>
    <property type="match status" value="1"/>
</dbReference>
<comment type="caution">
    <text evidence="1">The sequence shown here is derived from an EMBL/GenBank/DDBJ whole genome shotgun (WGS) entry which is preliminary data.</text>
</comment>
<dbReference type="AlphaFoldDB" id="A0A9D1QEM6"/>
<dbReference type="CDD" id="cd13120">
    <property type="entry name" value="BF2867_like_N"/>
    <property type="match status" value="1"/>
</dbReference>
<organism evidence="1 2">
    <name type="scientific">Candidatus Rikenella faecigallinarum</name>
    <dbReference type="NCBI Taxonomy" id="2838745"/>
    <lineage>
        <taxon>Bacteria</taxon>
        <taxon>Pseudomonadati</taxon>
        <taxon>Bacteroidota</taxon>
        <taxon>Bacteroidia</taxon>
        <taxon>Bacteroidales</taxon>
        <taxon>Rikenellaceae</taxon>
        <taxon>Rikenella</taxon>
    </lineage>
</organism>
<proteinExistence type="predicted"/>
<protein>
    <submittedName>
        <fullName evidence="1">Fimbrillin family protein</fullName>
    </submittedName>
</protein>
<dbReference type="CDD" id="cd13121">
    <property type="entry name" value="BF2867_like_C"/>
    <property type="match status" value="1"/>
</dbReference>
<gene>
    <name evidence="1" type="ORF">H9888_03920</name>
</gene>
<dbReference type="Gene3D" id="2.60.40.2630">
    <property type="match status" value="1"/>
</dbReference>
<evidence type="ECO:0000313" key="2">
    <source>
        <dbReference type="Proteomes" id="UP000823926"/>
    </source>
</evidence>
<dbReference type="InterPro" id="IPR025049">
    <property type="entry name" value="Mfa-like_1"/>
</dbReference>
<dbReference type="Proteomes" id="UP000823926">
    <property type="component" value="Unassembled WGS sequence"/>
</dbReference>
<dbReference type="InterPro" id="IPR042278">
    <property type="entry name" value="Mfa-like_1_N"/>
</dbReference>
<accession>A0A9D1QEM6</accession>
<reference evidence="1" key="2">
    <citation type="submission" date="2021-04" db="EMBL/GenBank/DDBJ databases">
        <authorList>
            <person name="Gilroy R."/>
        </authorList>
    </citation>
    <scope>NUCLEOTIDE SEQUENCE</scope>
    <source>
        <strain evidence="1">ChiBcec15-1070</strain>
    </source>
</reference>
<evidence type="ECO:0000313" key="1">
    <source>
        <dbReference type="EMBL" id="HIW10631.1"/>
    </source>
</evidence>
<dbReference type="EMBL" id="DXHL01000020">
    <property type="protein sequence ID" value="HIW10631.1"/>
    <property type="molecule type" value="Genomic_DNA"/>
</dbReference>
<name>A0A9D1QEM6_9BACT</name>